<evidence type="ECO:0000313" key="2">
    <source>
        <dbReference type="Proteomes" id="UP000053237"/>
    </source>
</evidence>
<comment type="caution">
    <text evidence="1">The sequence shown here is derived from an EMBL/GenBank/DDBJ whole genome shotgun (WGS) entry which is preliminary data.</text>
</comment>
<keyword evidence="2" id="KW-1185">Reference proteome</keyword>
<reference evidence="1 2" key="1">
    <citation type="submission" date="2012-05" db="EMBL/GenBank/DDBJ databases">
        <title>Recombination and specialization in a pathogen metapopulation.</title>
        <authorList>
            <person name="Gardiner A."/>
            <person name="Kemen E."/>
            <person name="Schultz-Larsen T."/>
            <person name="MacLean D."/>
            <person name="Van Oosterhout C."/>
            <person name="Jones J.D.G."/>
        </authorList>
    </citation>
    <scope>NUCLEOTIDE SEQUENCE [LARGE SCALE GENOMIC DNA]</scope>
    <source>
        <strain evidence="1 2">Ac Nc2</strain>
    </source>
</reference>
<name>A0A024G060_9STRA</name>
<accession>A0A024G060</accession>
<protein>
    <submittedName>
        <fullName evidence="1">Uncharacterized protein</fullName>
    </submittedName>
</protein>
<evidence type="ECO:0000313" key="1">
    <source>
        <dbReference type="EMBL" id="CCI39908.1"/>
    </source>
</evidence>
<dbReference type="InParanoid" id="A0A024G060"/>
<dbReference type="Proteomes" id="UP000053237">
    <property type="component" value="Unassembled WGS sequence"/>
</dbReference>
<organism evidence="1 2">
    <name type="scientific">Albugo candida</name>
    <dbReference type="NCBI Taxonomy" id="65357"/>
    <lineage>
        <taxon>Eukaryota</taxon>
        <taxon>Sar</taxon>
        <taxon>Stramenopiles</taxon>
        <taxon>Oomycota</taxon>
        <taxon>Peronosporomycetes</taxon>
        <taxon>Albuginales</taxon>
        <taxon>Albuginaceae</taxon>
        <taxon>Albugo</taxon>
    </lineage>
</organism>
<dbReference type="EMBL" id="CAIX01000004">
    <property type="protein sequence ID" value="CCI39908.1"/>
    <property type="molecule type" value="Genomic_DNA"/>
</dbReference>
<gene>
    <name evidence="1" type="ORF">BN9_006920</name>
</gene>
<sequence>MNLLTACFLQLSPITNEKVPEPVWWRLKAYVIQLRRLERGRGKLALTKSIKMKGSLVKRKGDACVVMNPETRLDGKDCLIRKILTAKSAVFPTTMKYLNEKMDEYILPRAIMIWARINACYVRKLATFRIVIRTADIQEWLDVSHIRQKTGTDLL</sequence>
<proteinExistence type="predicted"/>
<dbReference type="AlphaFoldDB" id="A0A024G060"/>